<dbReference type="Proteomes" id="UP000602198">
    <property type="component" value="Unassembled WGS sequence"/>
</dbReference>
<dbReference type="InterPro" id="IPR029058">
    <property type="entry name" value="AB_hydrolase_fold"/>
</dbReference>
<dbReference type="InterPro" id="IPR051049">
    <property type="entry name" value="Dienelactone_hydrolase-like"/>
</dbReference>
<dbReference type="Pfam" id="PF01738">
    <property type="entry name" value="DLH"/>
    <property type="match status" value="1"/>
</dbReference>
<dbReference type="InterPro" id="IPR002925">
    <property type="entry name" value="Dienelactn_hydro"/>
</dbReference>
<proteinExistence type="predicted"/>
<dbReference type="SUPFAM" id="SSF53474">
    <property type="entry name" value="alpha/beta-Hydrolases"/>
    <property type="match status" value="1"/>
</dbReference>
<dbReference type="PANTHER" id="PTHR46623">
    <property type="entry name" value="CARBOXYMETHYLENEBUTENOLIDASE-RELATED"/>
    <property type="match status" value="1"/>
</dbReference>
<evidence type="ECO:0000313" key="3">
    <source>
        <dbReference type="Proteomes" id="UP000602198"/>
    </source>
</evidence>
<accession>A0ABS1MCC7</accession>
<evidence type="ECO:0000313" key="2">
    <source>
        <dbReference type="EMBL" id="MBL1078224.1"/>
    </source>
</evidence>
<dbReference type="RefSeq" id="WP_201953156.1">
    <property type="nucleotide sequence ID" value="NZ_JAERRJ010000011.1"/>
</dbReference>
<keyword evidence="3" id="KW-1185">Reference proteome</keyword>
<reference evidence="2 3" key="1">
    <citation type="submission" date="2021-01" db="EMBL/GenBank/DDBJ databases">
        <title>WGS of actinomycetes isolated from Thailand.</title>
        <authorList>
            <person name="Thawai C."/>
        </authorList>
    </citation>
    <scope>NUCLEOTIDE SEQUENCE [LARGE SCALE GENOMIC DNA]</scope>
    <source>
        <strain evidence="2 3">LPG 2</strain>
    </source>
</reference>
<comment type="caution">
    <text evidence="2">The sequence shown here is derived from an EMBL/GenBank/DDBJ whole genome shotgun (WGS) entry which is preliminary data.</text>
</comment>
<sequence>MSTIELTAPDGAIDAFEETPRGDGPWPGVIVLHDITGVGADTRRVARKIADRGYLALAPDLFSRGRVRCVPTVLRDVMANRAGVTTRDIHAAREYLAADERCTGKVAVVGFCLGGGFALLVAPQGFDAAAPFYPSGRGNYEQILRGACPVVASYGALDPINVGRGPKLERVLNGYGIDNDVKVYPGVTHGFANVLPGDSVIKVTGLGYSEDAAQDAWSRIFAFFDRHLR</sequence>
<gene>
    <name evidence="2" type="ORF">JK358_27830</name>
</gene>
<dbReference type="EMBL" id="JAERRJ010000011">
    <property type="protein sequence ID" value="MBL1078224.1"/>
    <property type="molecule type" value="Genomic_DNA"/>
</dbReference>
<protein>
    <submittedName>
        <fullName evidence="2">Dienelactone hydrolase family protein</fullName>
    </submittedName>
</protein>
<dbReference type="GO" id="GO:0016787">
    <property type="term" value="F:hydrolase activity"/>
    <property type="evidence" value="ECO:0007669"/>
    <property type="project" value="UniProtKB-KW"/>
</dbReference>
<feature type="domain" description="Dienelactone hydrolase" evidence="1">
    <location>
        <begin position="13"/>
        <end position="227"/>
    </location>
</feature>
<name>A0ABS1MCC7_9NOCA</name>
<keyword evidence="2" id="KW-0378">Hydrolase</keyword>
<dbReference type="Gene3D" id="3.40.50.1820">
    <property type="entry name" value="alpha/beta hydrolase"/>
    <property type="match status" value="1"/>
</dbReference>
<dbReference type="PANTHER" id="PTHR46623:SF6">
    <property type="entry name" value="ALPHA_BETA-HYDROLASES SUPERFAMILY PROTEIN"/>
    <property type="match status" value="1"/>
</dbReference>
<organism evidence="2 3">
    <name type="scientific">Nocardia acididurans</name>
    <dbReference type="NCBI Taxonomy" id="2802282"/>
    <lineage>
        <taxon>Bacteria</taxon>
        <taxon>Bacillati</taxon>
        <taxon>Actinomycetota</taxon>
        <taxon>Actinomycetes</taxon>
        <taxon>Mycobacteriales</taxon>
        <taxon>Nocardiaceae</taxon>
        <taxon>Nocardia</taxon>
    </lineage>
</organism>
<evidence type="ECO:0000259" key="1">
    <source>
        <dbReference type="Pfam" id="PF01738"/>
    </source>
</evidence>